<keyword evidence="2" id="KW-1185">Reference proteome</keyword>
<dbReference type="EMBL" id="SAYW01000004">
    <property type="protein sequence ID" value="RWU06495.1"/>
    <property type="molecule type" value="Genomic_DNA"/>
</dbReference>
<evidence type="ECO:0000313" key="1">
    <source>
        <dbReference type="EMBL" id="RWU06495.1"/>
    </source>
</evidence>
<evidence type="ECO:0000313" key="2">
    <source>
        <dbReference type="Proteomes" id="UP000284120"/>
    </source>
</evidence>
<proteinExistence type="predicted"/>
<protein>
    <submittedName>
        <fullName evidence="1">Four helix bundle protein</fullName>
    </submittedName>
</protein>
<gene>
    <name evidence="1" type="ORF">DPV69_14505</name>
</gene>
<dbReference type="Proteomes" id="UP000284120">
    <property type="component" value="Unassembled WGS sequence"/>
</dbReference>
<dbReference type="NCBIfam" id="TIGR02436">
    <property type="entry name" value="four helix bundle protein"/>
    <property type="match status" value="1"/>
</dbReference>
<dbReference type="CDD" id="cd16377">
    <property type="entry name" value="23S_rRNA_IVP_like"/>
    <property type="match status" value="1"/>
</dbReference>
<dbReference type="Pfam" id="PF05635">
    <property type="entry name" value="23S_rRNA_IVP"/>
    <property type="match status" value="1"/>
</dbReference>
<dbReference type="InterPro" id="IPR012657">
    <property type="entry name" value="23S_rRNA-intervening_sequence"/>
</dbReference>
<dbReference type="PANTHER" id="PTHR38471">
    <property type="entry name" value="FOUR HELIX BUNDLE PROTEIN"/>
    <property type="match status" value="1"/>
</dbReference>
<dbReference type="RefSeq" id="WP_113648105.1">
    <property type="nucleotide sequence ID" value="NZ_QMHN01000004.1"/>
</dbReference>
<dbReference type="AlphaFoldDB" id="A0A443YRV0"/>
<comment type="caution">
    <text evidence="1">The sequence shown here is derived from an EMBL/GenBank/DDBJ whole genome shotgun (WGS) entry which is preliminary data.</text>
</comment>
<accession>A0A443YRV0</accession>
<dbReference type="OrthoDB" id="9811959at2"/>
<reference evidence="1 2" key="1">
    <citation type="submission" date="2018-06" db="EMBL/GenBank/DDBJ databases">
        <title>Pedobacter endophyticus sp. nov., an endophytic bacterium isolated from a leaf of Triticum aestivum.</title>
        <authorList>
            <person name="Zhang L."/>
        </authorList>
    </citation>
    <scope>NUCLEOTIDE SEQUENCE [LARGE SCALE GENOMIC DNA]</scope>
    <source>
        <strain evidence="1 2">CM134L-2</strain>
    </source>
</reference>
<organism evidence="1 2">
    <name type="scientific">Pedobacter chitinilyticus</name>
    <dbReference type="NCBI Taxonomy" id="2233776"/>
    <lineage>
        <taxon>Bacteria</taxon>
        <taxon>Pseudomonadati</taxon>
        <taxon>Bacteroidota</taxon>
        <taxon>Sphingobacteriia</taxon>
        <taxon>Sphingobacteriales</taxon>
        <taxon>Sphingobacteriaceae</taxon>
        <taxon>Pedobacter</taxon>
    </lineage>
</organism>
<name>A0A443YRV0_9SPHI</name>
<dbReference type="Gene3D" id="1.20.1440.60">
    <property type="entry name" value="23S rRNA-intervening sequence"/>
    <property type="match status" value="1"/>
</dbReference>
<dbReference type="InterPro" id="IPR036583">
    <property type="entry name" value="23S_rRNA_IVS_sf"/>
</dbReference>
<sequence length="117" mass="13560">MSFKFEKLKVWQKALDLADEINQLTKTFPREEIYILNSQIKRAADSISLNIAEGSTGQSNAEFIRFLRYALRSNIEVVGCLHLAKRRKYILEDRFVELYSSCEEVLVMINGLIKSLK</sequence>
<dbReference type="SUPFAM" id="SSF158446">
    <property type="entry name" value="IVS-encoded protein-like"/>
    <property type="match status" value="1"/>
</dbReference>
<dbReference type="PANTHER" id="PTHR38471:SF2">
    <property type="entry name" value="FOUR HELIX BUNDLE PROTEIN"/>
    <property type="match status" value="1"/>
</dbReference>